<evidence type="ECO:0000256" key="1">
    <source>
        <dbReference type="SAM" id="MobiDB-lite"/>
    </source>
</evidence>
<gene>
    <name evidence="2" type="ORF">KL86PLE_20171</name>
</gene>
<dbReference type="AlphaFoldDB" id="A0A212LD60"/>
<feature type="compositionally biased region" description="Polar residues" evidence="1">
    <location>
        <begin position="207"/>
        <end position="217"/>
    </location>
</feature>
<protein>
    <submittedName>
        <fullName evidence="2">Uncharacterized protein</fullName>
    </submittedName>
</protein>
<accession>A0A212LD60</accession>
<proteinExistence type="predicted"/>
<feature type="compositionally biased region" description="Basic and acidic residues" evidence="1">
    <location>
        <begin position="192"/>
        <end position="204"/>
    </location>
</feature>
<dbReference type="EMBL" id="FMJD01000006">
    <property type="protein sequence ID" value="SCM75503.1"/>
    <property type="molecule type" value="Genomic_DNA"/>
</dbReference>
<reference evidence="2" key="1">
    <citation type="submission" date="2016-08" db="EMBL/GenBank/DDBJ databases">
        <authorList>
            <person name="Seilhamer J.J."/>
        </authorList>
    </citation>
    <scope>NUCLEOTIDE SEQUENCE</scope>
    <source>
        <strain evidence="2">86</strain>
    </source>
</reference>
<sequence>MQPGVALGGQPAAGRRLEAFAELEQLGYEVIEREAAVVERPLFGRGVAGVVKMVVQPAGDVEAAGRADHADGVEPIGVLQDAGFQRDRLDAAGKTVRLDGMRHLFPPVRFPADIGQDVARLLRRQSGRQGPIRRVLLDGDAIMQQHGRHQDLGIAALVVGDDGSILPHPQNVGEIVAAVGGADASARVGQKKGSEAVVRREQRKGQQRSSVSESCGHQHTPKVLYAKLFRGIYAQKKHGHNRNDFKLTLVSRIETKKPLAEHWRAAFLVKNNECLSLCR</sequence>
<organism evidence="2">
    <name type="scientific">uncultured Pleomorphomonas sp</name>
    <dbReference type="NCBI Taxonomy" id="442121"/>
    <lineage>
        <taxon>Bacteria</taxon>
        <taxon>Pseudomonadati</taxon>
        <taxon>Pseudomonadota</taxon>
        <taxon>Alphaproteobacteria</taxon>
        <taxon>Hyphomicrobiales</taxon>
        <taxon>Pleomorphomonadaceae</taxon>
        <taxon>Pleomorphomonas</taxon>
        <taxon>environmental samples</taxon>
    </lineage>
</organism>
<feature type="region of interest" description="Disordered" evidence="1">
    <location>
        <begin position="191"/>
        <end position="218"/>
    </location>
</feature>
<name>A0A212LD60_9HYPH</name>
<evidence type="ECO:0000313" key="2">
    <source>
        <dbReference type="EMBL" id="SCM75503.1"/>
    </source>
</evidence>